<organism evidence="2 3">
    <name type="scientific">Capillimicrobium parvum</name>
    <dbReference type="NCBI Taxonomy" id="2884022"/>
    <lineage>
        <taxon>Bacteria</taxon>
        <taxon>Bacillati</taxon>
        <taxon>Actinomycetota</taxon>
        <taxon>Thermoleophilia</taxon>
        <taxon>Solirubrobacterales</taxon>
        <taxon>Capillimicrobiaceae</taxon>
        <taxon>Capillimicrobium</taxon>
    </lineage>
</organism>
<proteinExistence type="predicted"/>
<dbReference type="RefSeq" id="WP_259314040.1">
    <property type="nucleotide sequence ID" value="NZ_CP087164.1"/>
</dbReference>
<gene>
    <name evidence="2" type="ORF">DSM104329_00737</name>
</gene>
<name>A0A9E6XUD9_9ACTN</name>
<sequence>MGDDELTTEQLKAIQADRASSEDAEAQEAEMESDERVHRRRADKAAYLRDKLAEQAESDLEG</sequence>
<dbReference type="EMBL" id="CP087164">
    <property type="protein sequence ID" value="UGS34360.1"/>
    <property type="molecule type" value="Genomic_DNA"/>
</dbReference>
<dbReference type="Proteomes" id="UP001162834">
    <property type="component" value="Chromosome"/>
</dbReference>
<evidence type="ECO:0000313" key="2">
    <source>
        <dbReference type="EMBL" id="UGS34360.1"/>
    </source>
</evidence>
<accession>A0A9E6XUD9</accession>
<keyword evidence="3" id="KW-1185">Reference proteome</keyword>
<dbReference type="AlphaFoldDB" id="A0A9E6XUD9"/>
<reference evidence="2" key="1">
    <citation type="journal article" date="2022" name="Int. J. Syst. Evol. Microbiol.">
        <title>Pseudomonas aegrilactucae sp. nov. and Pseudomonas morbosilactucae sp. nov., pathogens causing bacterial rot of lettuce in Japan.</title>
        <authorList>
            <person name="Sawada H."/>
            <person name="Fujikawa T."/>
            <person name="Satou M."/>
        </authorList>
    </citation>
    <scope>NUCLEOTIDE SEQUENCE</scope>
    <source>
        <strain evidence="2">0166_1</strain>
    </source>
</reference>
<protein>
    <submittedName>
        <fullName evidence="2">Uncharacterized protein</fullName>
    </submittedName>
</protein>
<feature type="compositionally biased region" description="Acidic residues" evidence="1">
    <location>
        <begin position="22"/>
        <end position="33"/>
    </location>
</feature>
<evidence type="ECO:0000313" key="3">
    <source>
        <dbReference type="Proteomes" id="UP001162834"/>
    </source>
</evidence>
<evidence type="ECO:0000256" key="1">
    <source>
        <dbReference type="SAM" id="MobiDB-lite"/>
    </source>
</evidence>
<dbReference type="KEGG" id="sbae:DSM104329_00737"/>
<feature type="region of interest" description="Disordered" evidence="1">
    <location>
        <begin position="14"/>
        <end position="42"/>
    </location>
</feature>